<dbReference type="OrthoDB" id="1037861at2"/>
<dbReference type="GO" id="GO:0008745">
    <property type="term" value="F:N-acetylmuramoyl-L-alanine amidase activity"/>
    <property type="evidence" value="ECO:0007669"/>
    <property type="project" value="InterPro"/>
</dbReference>
<feature type="domain" description="N-acetylmuramoyl-L-alanine amidase" evidence="1">
    <location>
        <begin position="3"/>
        <end position="135"/>
    </location>
</feature>
<evidence type="ECO:0000313" key="3">
    <source>
        <dbReference type="Proteomes" id="UP000184130"/>
    </source>
</evidence>
<gene>
    <name evidence="2" type="ORF">SAMN05216463_13117</name>
</gene>
<reference evidence="2 3" key="1">
    <citation type="submission" date="2016-11" db="EMBL/GenBank/DDBJ databases">
        <authorList>
            <person name="Jaros S."/>
            <person name="Januszkiewicz K."/>
            <person name="Wedrychowicz H."/>
        </authorList>
    </citation>
    <scope>NUCLEOTIDE SEQUENCE [LARGE SCALE GENOMIC DNA]</scope>
    <source>
        <strain evidence="2 3">KHT3</strain>
    </source>
</reference>
<dbReference type="EMBL" id="FRBD01000031">
    <property type="protein sequence ID" value="SHL20630.1"/>
    <property type="molecule type" value="Genomic_DNA"/>
</dbReference>
<protein>
    <submittedName>
        <fullName evidence="2">N-acetylmuramoyl-L-alanine amidase</fullName>
    </submittedName>
</protein>
<dbReference type="SUPFAM" id="SSF55846">
    <property type="entry name" value="N-acetylmuramoyl-L-alanine amidase-like"/>
    <property type="match status" value="1"/>
</dbReference>
<evidence type="ECO:0000313" key="2">
    <source>
        <dbReference type="EMBL" id="SHL20630.1"/>
    </source>
</evidence>
<name>A0A1M6YR58_XYLRU</name>
<dbReference type="InterPro" id="IPR002502">
    <property type="entry name" value="Amidase_domain"/>
</dbReference>
<proteinExistence type="predicted"/>
<dbReference type="CDD" id="cd06583">
    <property type="entry name" value="PGRP"/>
    <property type="match status" value="1"/>
</dbReference>
<dbReference type="Pfam" id="PF01510">
    <property type="entry name" value="Amidase_2"/>
    <property type="match status" value="1"/>
</dbReference>
<accession>A0A1M6YR58</accession>
<organism evidence="2 3">
    <name type="scientific">Xylanibacter ruminicola</name>
    <name type="common">Prevotella ruminicola</name>
    <dbReference type="NCBI Taxonomy" id="839"/>
    <lineage>
        <taxon>Bacteria</taxon>
        <taxon>Pseudomonadati</taxon>
        <taxon>Bacteroidota</taxon>
        <taxon>Bacteroidia</taxon>
        <taxon>Bacteroidales</taxon>
        <taxon>Prevotellaceae</taxon>
        <taxon>Xylanibacter</taxon>
    </lineage>
</organism>
<sequence>MNKQLIPLNHDDVKLLIVHCSATRSDRNFSVDNLIATGKARFGQPSYHWYIRRNGNLIPILPETVRGAHARGYNRCSLGICYEGGLDPQGRKVDTRTPQQKAALFELLKQLHRDYPKARIIGHKELPNVAKECPCFTPSTEYACLQPEA</sequence>
<dbReference type="SMART" id="SM00644">
    <property type="entry name" value="Ami_2"/>
    <property type="match status" value="1"/>
</dbReference>
<dbReference type="GO" id="GO:0009253">
    <property type="term" value="P:peptidoglycan catabolic process"/>
    <property type="evidence" value="ECO:0007669"/>
    <property type="project" value="InterPro"/>
</dbReference>
<dbReference type="RefSeq" id="WP_073211388.1">
    <property type="nucleotide sequence ID" value="NZ_FRBD01000031.1"/>
</dbReference>
<dbReference type="InterPro" id="IPR036505">
    <property type="entry name" value="Amidase/PGRP_sf"/>
</dbReference>
<evidence type="ECO:0000259" key="1">
    <source>
        <dbReference type="SMART" id="SM00644"/>
    </source>
</evidence>
<dbReference type="AlphaFoldDB" id="A0A1M6YR58"/>
<dbReference type="Proteomes" id="UP000184130">
    <property type="component" value="Unassembled WGS sequence"/>
</dbReference>
<dbReference type="Gene3D" id="3.40.80.10">
    <property type="entry name" value="Peptidoglycan recognition protein-like"/>
    <property type="match status" value="1"/>
</dbReference>